<accession>A0A1J5R4S6</accession>
<protein>
    <submittedName>
        <fullName evidence="1">Uncharacterized protein</fullName>
    </submittedName>
</protein>
<proteinExistence type="predicted"/>
<sequence>MDALRKTPGAWIENEERVQSTVDPRTLLAVLQETPMGQDERRGSARTLRFRASYDRDGRYAVDAVLYQSAQGIVAVVQDDVFRSGDVFYVVMSSRVARFVVLEIRAGSRPQDTHDTHVLYLHLE</sequence>
<dbReference type="EMBL" id="MLJW01000275">
    <property type="protein sequence ID" value="OIQ90942.1"/>
    <property type="molecule type" value="Genomic_DNA"/>
</dbReference>
<reference evidence="1" key="1">
    <citation type="submission" date="2016-10" db="EMBL/GenBank/DDBJ databases">
        <title>Sequence of Gallionella enrichment culture.</title>
        <authorList>
            <person name="Poehlein A."/>
            <person name="Muehling M."/>
            <person name="Daniel R."/>
        </authorList>
    </citation>
    <scope>NUCLEOTIDE SEQUENCE</scope>
</reference>
<organism evidence="1">
    <name type="scientific">mine drainage metagenome</name>
    <dbReference type="NCBI Taxonomy" id="410659"/>
    <lineage>
        <taxon>unclassified sequences</taxon>
        <taxon>metagenomes</taxon>
        <taxon>ecological metagenomes</taxon>
    </lineage>
</organism>
<evidence type="ECO:0000313" key="1">
    <source>
        <dbReference type="EMBL" id="OIQ90942.1"/>
    </source>
</evidence>
<dbReference type="AlphaFoldDB" id="A0A1J5R4S6"/>
<gene>
    <name evidence="1" type="ORF">GALL_271470</name>
</gene>
<comment type="caution">
    <text evidence="1">The sequence shown here is derived from an EMBL/GenBank/DDBJ whole genome shotgun (WGS) entry which is preliminary data.</text>
</comment>
<name>A0A1J5R4S6_9ZZZZ</name>